<dbReference type="PANTHER" id="PTHR33153">
    <property type="entry name" value="MYND-TYPE DOMAIN-CONTAINING PROTEIN"/>
    <property type="match status" value="1"/>
</dbReference>
<feature type="region of interest" description="Disordered" evidence="1">
    <location>
        <begin position="1"/>
        <end position="36"/>
    </location>
</feature>
<dbReference type="AlphaFoldDB" id="A0A913WSM4"/>
<dbReference type="OrthoDB" id="410478at2759"/>
<dbReference type="InterPro" id="IPR057191">
    <property type="entry name" value="DUF7869"/>
</dbReference>
<accession>A0A913WSM4</accession>
<feature type="region of interest" description="Disordered" evidence="1">
    <location>
        <begin position="643"/>
        <end position="710"/>
    </location>
</feature>
<dbReference type="Proteomes" id="UP000887567">
    <property type="component" value="Unplaced"/>
</dbReference>
<protein>
    <recommendedName>
        <fullName evidence="2">DUF7869 domain-containing protein</fullName>
    </recommendedName>
</protein>
<feature type="compositionally biased region" description="Basic residues" evidence="1">
    <location>
        <begin position="693"/>
        <end position="710"/>
    </location>
</feature>
<name>A0A913WSM4_EXADI</name>
<evidence type="ECO:0000313" key="3">
    <source>
        <dbReference type="EnsemblMetazoa" id="XP_020893493.1"/>
    </source>
</evidence>
<evidence type="ECO:0000313" key="4">
    <source>
        <dbReference type="Proteomes" id="UP000887567"/>
    </source>
</evidence>
<dbReference type="GeneID" id="110232615"/>
<evidence type="ECO:0000259" key="2">
    <source>
        <dbReference type="Pfam" id="PF25273"/>
    </source>
</evidence>
<dbReference type="PANTHER" id="PTHR33153:SF3">
    <property type="entry name" value="TRAFFICKING PROTEIN PARTICLE COMPLEX SUBUNIT 11 DOMAIN-CONTAINING PROTEIN"/>
    <property type="match status" value="1"/>
</dbReference>
<feature type="compositionally biased region" description="Basic and acidic residues" evidence="1">
    <location>
        <begin position="643"/>
        <end position="670"/>
    </location>
</feature>
<dbReference type="KEGG" id="epa:110232615"/>
<dbReference type="RefSeq" id="XP_020893493.1">
    <property type="nucleotide sequence ID" value="XM_021037834.2"/>
</dbReference>
<feature type="domain" description="DUF7869" evidence="2">
    <location>
        <begin position="355"/>
        <end position="546"/>
    </location>
</feature>
<dbReference type="OMA" id="ISSEMEW"/>
<sequence>MEESDSDPDRSVLINEPSRWCEKSSSEDNSDEQAELGDVEDALQRFRSFKNEHSALVARKNHKFNNVKEQKQRHVRKIRALENAQINKTLSFSCCKANKCMKAFETEEIKKWRKPFWEKSQDKQRQYLLNAFALSLYYSRETHQRRFSFSVNGKAVCHNAWYKILGISHGWFYGLLRQYEEGRASGESNRCGVTWMTSRMRIAIVWLKRHVESSGDRMPHEDRICLPSCQSKNEIYKLYLSDCKNGKIDFVCKASFKQMWRQHFSKVIIPKQNKFTKCGVCTLLKHSLRNTQDVKEREKLSDKRKVHLEQQCAERNHYYANRLKAELEPEKYLSLIVDGMDQAKTNLPHVTTISKTEQSHYLKSHVTGAISHGHRRVFSFVDLLQWKHDTNLTLNVLLQIFLRIAKEKRLPPYLLLQMDNCYRECKNKYVMAFASYLVEIELFKEVYVSYLMVGHTHEDVDQFFSRISLKLRSNNVWTLPQLHNTIRSSYNPVPESCDVKVMFDISGWLKKHIVRPLKNHVYPHAFKYYLDQKDGKAKMLYKNWADDNMWENADDPDQILVSSPTGIPDLLRPRLGGSKQEVDLADLKSKVDSSSARMSDADLQWWETFLSDEGQEAEKWDEITDEERNEIALNNWPLEKLDKFSEKKKEQPKEMERQQGELKKLLEKQYRFPRIIAGKKRKTTNKPEAGSSTKKKVKSKKRGRPPKQKK</sequence>
<organism evidence="3 4">
    <name type="scientific">Exaiptasia diaphana</name>
    <name type="common">Tropical sea anemone</name>
    <name type="synonym">Aiptasia pulchella</name>
    <dbReference type="NCBI Taxonomy" id="2652724"/>
    <lineage>
        <taxon>Eukaryota</taxon>
        <taxon>Metazoa</taxon>
        <taxon>Cnidaria</taxon>
        <taxon>Anthozoa</taxon>
        <taxon>Hexacorallia</taxon>
        <taxon>Actiniaria</taxon>
        <taxon>Aiptasiidae</taxon>
        <taxon>Exaiptasia</taxon>
    </lineage>
</organism>
<dbReference type="EnsemblMetazoa" id="XM_021037834.2">
    <property type="protein sequence ID" value="XP_020893493.1"/>
    <property type="gene ID" value="LOC110232615"/>
</dbReference>
<reference evidence="3" key="1">
    <citation type="submission" date="2022-11" db="UniProtKB">
        <authorList>
            <consortium name="EnsemblMetazoa"/>
        </authorList>
    </citation>
    <scope>IDENTIFICATION</scope>
</reference>
<proteinExistence type="predicted"/>
<keyword evidence="4" id="KW-1185">Reference proteome</keyword>
<evidence type="ECO:0000256" key="1">
    <source>
        <dbReference type="SAM" id="MobiDB-lite"/>
    </source>
</evidence>
<dbReference type="Pfam" id="PF25273">
    <property type="entry name" value="DUF7869"/>
    <property type="match status" value="1"/>
</dbReference>